<gene>
    <name evidence="2" type="ORF">PLOB_00010983</name>
</gene>
<feature type="compositionally biased region" description="Basic and acidic residues" evidence="1">
    <location>
        <begin position="220"/>
        <end position="229"/>
    </location>
</feature>
<evidence type="ECO:0000313" key="3">
    <source>
        <dbReference type="Proteomes" id="UP001159405"/>
    </source>
</evidence>
<sequence length="269" mass="30476">MASRDKTFSYRIGGRVGKQGPRPPVGNQVEVEKSTTGTNSSHHAPEDFLTEGTPQLALMRHNRTILLNPVDKNGLGKSTKETWKLSINCFPLLLKAPTYKWCANNPTKKLNLNVNKLANVRRDMVSRERLTKMKLPAIQLSVKQRVENTTPYTRDANAVPEEQNANNNQEIDKNSESDVQEPLSIDTQDETVGIIEESIRQRYKIAKETPISQRSPFPKIKNDYQPDKRPISLTDINQLVYATSTTVKESLGKKTKRNNKLRKPNQPKC</sequence>
<comment type="caution">
    <text evidence="2">The sequence shown here is derived from an EMBL/GenBank/DDBJ whole genome shotgun (WGS) entry which is preliminary data.</text>
</comment>
<reference evidence="2 3" key="1">
    <citation type="submission" date="2022-05" db="EMBL/GenBank/DDBJ databases">
        <authorList>
            <consortium name="Genoscope - CEA"/>
            <person name="William W."/>
        </authorList>
    </citation>
    <scope>NUCLEOTIDE SEQUENCE [LARGE SCALE GENOMIC DNA]</scope>
</reference>
<organism evidence="2 3">
    <name type="scientific">Porites lobata</name>
    <dbReference type="NCBI Taxonomy" id="104759"/>
    <lineage>
        <taxon>Eukaryota</taxon>
        <taxon>Metazoa</taxon>
        <taxon>Cnidaria</taxon>
        <taxon>Anthozoa</taxon>
        <taxon>Hexacorallia</taxon>
        <taxon>Scleractinia</taxon>
        <taxon>Fungiina</taxon>
        <taxon>Poritidae</taxon>
        <taxon>Porites</taxon>
    </lineage>
</organism>
<dbReference type="Proteomes" id="UP001159405">
    <property type="component" value="Unassembled WGS sequence"/>
</dbReference>
<name>A0ABN8QV74_9CNID</name>
<dbReference type="EMBL" id="CALNXK010000158">
    <property type="protein sequence ID" value="CAH3170804.1"/>
    <property type="molecule type" value="Genomic_DNA"/>
</dbReference>
<feature type="region of interest" description="Disordered" evidence="1">
    <location>
        <begin position="206"/>
        <end position="229"/>
    </location>
</feature>
<feature type="region of interest" description="Disordered" evidence="1">
    <location>
        <begin position="247"/>
        <end position="269"/>
    </location>
</feature>
<feature type="compositionally biased region" description="Basic residues" evidence="1">
    <location>
        <begin position="253"/>
        <end position="269"/>
    </location>
</feature>
<evidence type="ECO:0000313" key="2">
    <source>
        <dbReference type="EMBL" id="CAH3170804.1"/>
    </source>
</evidence>
<protein>
    <submittedName>
        <fullName evidence="2">Uncharacterized protein</fullName>
    </submittedName>
</protein>
<accession>A0ABN8QV74</accession>
<evidence type="ECO:0000256" key="1">
    <source>
        <dbReference type="SAM" id="MobiDB-lite"/>
    </source>
</evidence>
<feature type="region of interest" description="Disordered" evidence="1">
    <location>
        <begin position="152"/>
        <end position="183"/>
    </location>
</feature>
<keyword evidence="3" id="KW-1185">Reference proteome</keyword>
<feature type="region of interest" description="Disordered" evidence="1">
    <location>
        <begin position="1"/>
        <end position="47"/>
    </location>
</feature>
<proteinExistence type="predicted"/>